<accession>A0ABN9TFB1</accession>
<sequence length="170" mass="19123">MVEMNVVKGVYRKEWQDGCFFRAVGRISVTPLSCDKLSFRACAIIRGVEVGLAEPTVSYNVRVVTVLSYVLQFHRPAPRLFQLEDRALLIIHSGPRYSFSGKMMHLLDDAGYNLFCPSIAFIANTSVFRTAMGSSAWDEYLETLAGIRRSSNYLIPARLVSGWFAEPFLS</sequence>
<reference evidence="1" key="1">
    <citation type="submission" date="2023-10" db="EMBL/GenBank/DDBJ databases">
        <authorList>
            <person name="Chen Y."/>
            <person name="Shah S."/>
            <person name="Dougan E. K."/>
            <person name="Thang M."/>
            <person name="Chan C."/>
        </authorList>
    </citation>
    <scope>NUCLEOTIDE SEQUENCE [LARGE SCALE GENOMIC DNA]</scope>
</reference>
<dbReference type="Proteomes" id="UP001189429">
    <property type="component" value="Unassembled WGS sequence"/>
</dbReference>
<evidence type="ECO:0000313" key="1">
    <source>
        <dbReference type="EMBL" id="CAK0844499.1"/>
    </source>
</evidence>
<evidence type="ECO:0000313" key="2">
    <source>
        <dbReference type="Proteomes" id="UP001189429"/>
    </source>
</evidence>
<proteinExistence type="predicted"/>
<protein>
    <submittedName>
        <fullName evidence="1">Uncharacterized protein</fullName>
    </submittedName>
</protein>
<organism evidence="1 2">
    <name type="scientific">Prorocentrum cordatum</name>
    <dbReference type="NCBI Taxonomy" id="2364126"/>
    <lineage>
        <taxon>Eukaryota</taxon>
        <taxon>Sar</taxon>
        <taxon>Alveolata</taxon>
        <taxon>Dinophyceae</taxon>
        <taxon>Prorocentrales</taxon>
        <taxon>Prorocentraceae</taxon>
        <taxon>Prorocentrum</taxon>
    </lineage>
</organism>
<name>A0ABN9TFB1_9DINO</name>
<comment type="caution">
    <text evidence="1">The sequence shown here is derived from an EMBL/GenBank/DDBJ whole genome shotgun (WGS) entry which is preliminary data.</text>
</comment>
<keyword evidence="2" id="KW-1185">Reference proteome</keyword>
<gene>
    <name evidence="1" type="ORF">PCOR1329_LOCUS38576</name>
</gene>
<dbReference type="EMBL" id="CAUYUJ010014669">
    <property type="protein sequence ID" value="CAK0844499.1"/>
    <property type="molecule type" value="Genomic_DNA"/>
</dbReference>